<keyword evidence="8" id="KW-1185">Reference proteome</keyword>
<comment type="subcellular location">
    <subcellularLocation>
        <location evidence="1">Membrane</location>
        <topology evidence="1">Multi-pass membrane protein</topology>
    </subcellularLocation>
</comment>
<feature type="transmembrane region" description="Helical" evidence="6">
    <location>
        <begin position="99"/>
        <end position="118"/>
    </location>
</feature>
<keyword evidence="3 6" id="KW-0812">Transmembrane</keyword>
<dbReference type="PANTHER" id="PTHR43461:SF1">
    <property type="entry name" value="TRANSMEMBRANE PROTEIN 256"/>
    <property type="match status" value="1"/>
</dbReference>
<comment type="similarity">
    <text evidence="2">Belongs to the UPF0382 family.</text>
</comment>
<gene>
    <name evidence="7" type="ORF">PN838_02695</name>
</gene>
<dbReference type="InterPro" id="IPR006696">
    <property type="entry name" value="DUF423"/>
</dbReference>
<evidence type="ECO:0000313" key="7">
    <source>
        <dbReference type="EMBL" id="MDC2887936.1"/>
    </source>
</evidence>
<evidence type="ECO:0000256" key="1">
    <source>
        <dbReference type="ARBA" id="ARBA00004141"/>
    </source>
</evidence>
<name>A0ABT5F940_9GAMM</name>
<comment type="caution">
    <text evidence="7">The sequence shown here is derived from an EMBL/GenBank/DDBJ whole genome shotgun (WGS) entry which is preliminary data.</text>
</comment>
<keyword evidence="4 6" id="KW-1133">Transmembrane helix</keyword>
<protein>
    <submittedName>
        <fullName evidence="7">DUF423 domain-containing protein</fullName>
    </submittedName>
</protein>
<keyword evidence="5 6" id="KW-0472">Membrane</keyword>
<sequence length="119" mass="12736">MNHYWNFKAIACVLVALSVLAGAFGAHGLKDILTTSELTTWATASNYLLSQGLGILILSCLPQSPKLTLGLKLILFGVITFSVSLFMLVSFTLKIIAMLTPFGGMLMIVGWGVIALALF</sequence>
<proteinExistence type="inferred from homology"/>
<evidence type="ECO:0000256" key="4">
    <source>
        <dbReference type="ARBA" id="ARBA00022989"/>
    </source>
</evidence>
<dbReference type="Proteomes" id="UP001528411">
    <property type="component" value="Unassembled WGS sequence"/>
</dbReference>
<evidence type="ECO:0000256" key="3">
    <source>
        <dbReference type="ARBA" id="ARBA00022692"/>
    </source>
</evidence>
<accession>A0ABT5F940</accession>
<dbReference type="Pfam" id="PF04241">
    <property type="entry name" value="DUF423"/>
    <property type="match status" value="1"/>
</dbReference>
<organism evidence="7 8">
    <name type="scientific">Psychrosphaera algicola</name>
    <dbReference type="NCBI Taxonomy" id="3023714"/>
    <lineage>
        <taxon>Bacteria</taxon>
        <taxon>Pseudomonadati</taxon>
        <taxon>Pseudomonadota</taxon>
        <taxon>Gammaproteobacteria</taxon>
        <taxon>Alteromonadales</taxon>
        <taxon>Pseudoalteromonadaceae</taxon>
        <taxon>Psychrosphaera</taxon>
    </lineage>
</organism>
<evidence type="ECO:0000256" key="2">
    <source>
        <dbReference type="ARBA" id="ARBA00009694"/>
    </source>
</evidence>
<evidence type="ECO:0000256" key="5">
    <source>
        <dbReference type="ARBA" id="ARBA00023136"/>
    </source>
</evidence>
<dbReference type="RefSeq" id="WP_272179693.1">
    <property type="nucleotide sequence ID" value="NZ_JAQOMS010000002.1"/>
</dbReference>
<evidence type="ECO:0000256" key="6">
    <source>
        <dbReference type="SAM" id="Phobius"/>
    </source>
</evidence>
<dbReference type="PANTHER" id="PTHR43461">
    <property type="entry name" value="TRANSMEMBRANE PROTEIN 256"/>
    <property type="match status" value="1"/>
</dbReference>
<feature type="transmembrane region" description="Helical" evidence="6">
    <location>
        <begin position="73"/>
        <end position="93"/>
    </location>
</feature>
<reference evidence="7 8" key="1">
    <citation type="submission" date="2023-01" db="EMBL/GenBank/DDBJ databases">
        <title>Psychrosphaera sp. nov., isolated from marine algae.</title>
        <authorList>
            <person name="Bayburt H."/>
            <person name="Choi B.J."/>
            <person name="Kim J.M."/>
            <person name="Choi D.G."/>
            <person name="Jeon C.O."/>
        </authorList>
    </citation>
    <scope>NUCLEOTIDE SEQUENCE [LARGE SCALE GENOMIC DNA]</scope>
    <source>
        <strain evidence="7 8">G1-22</strain>
    </source>
</reference>
<dbReference type="EMBL" id="JAQOMS010000002">
    <property type="protein sequence ID" value="MDC2887936.1"/>
    <property type="molecule type" value="Genomic_DNA"/>
</dbReference>
<feature type="transmembrane region" description="Helical" evidence="6">
    <location>
        <begin position="41"/>
        <end position="61"/>
    </location>
</feature>
<evidence type="ECO:0000313" key="8">
    <source>
        <dbReference type="Proteomes" id="UP001528411"/>
    </source>
</evidence>